<dbReference type="EMBL" id="WNTK01014974">
    <property type="protein sequence ID" value="KAG9461946.1"/>
    <property type="molecule type" value="Genomic_DNA"/>
</dbReference>
<dbReference type="PROSITE" id="PS00237">
    <property type="entry name" value="G_PROTEIN_RECEP_F1_1"/>
    <property type="match status" value="1"/>
</dbReference>
<protein>
    <recommendedName>
        <fullName evidence="9">Olfactory receptor</fullName>
    </recommendedName>
</protein>
<evidence type="ECO:0000256" key="4">
    <source>
        <dbReference type="ARBA" id="ARBA00023040"/>
    </source>
</evidence>
<dbReference type="PROSITE" id="PS50262">
    <property type="entry name" value="G_PROTEIN_RECEP_F1_2"/>
    <property type="match status" value="1"/>
</dbReference>
<feature type="transmembrane region" description="Helical" evidence="9">
    <location>
        <begin position="238"/>
        <end position="260"/>
    </location>
</feature>
<dbReference type="Pfam" id="PF13853">
    <property type="entry name" value="7tm_4"/>
    <property type="match status" value="1"/>
</dbReference>
<keyword evidence="9" id="KW-0552">Olfaction</keyword>
<keyword evidence="5 9" id="KW-0472">Membrane</keyword>
<dbReference type="Proteomes" id="UP000770717">
    <property type="component" value="Unassembled WGS sequence"/>
</dbReference>
<dbReference type="PANTHER" id="PTHR48018">
    <property type="entry name" value="OLFACTORY RECEPTOR"/>
    <property type="match status" value="1"/>
</dbReference>
<dbReference type="GO" id="GO:0004984">
    <property type="term" value="F:olfactory receptor activity"/>
    <property type="evidence" value="ECO:0007669"/>
    <property type="project" value="InterPro"/>
</dbReference>
<gene>
    <name evidence="11" type="ORF">GDO78_015290</name>
</gene>
<dbReference type="PRINTS" id="PR00245">
    <property type="entry name" value="OLFACTORYR"/>
</dbReference>
<dbReference type="GO" id="GO:0005886">
    <property type="term" value="C:plasma membrane"/>
    <property type="evidence" value="ECO:0007669"/>
    <property type="project" value="UniProtKB-SubCell"/>
</dbReference>
<dbReference type="SUPFAM" id="SSF81321">
    <property type="entry name" value="Family A G protein-coupled receptor-like"/>
    <property type="match status" value="1"/>
</dbReference>
<comment type="caution">
    <text evidence="11">The sequence shown here is derived from an EMBL/GenBank/DDBJ whole genome shotgun (WGS) entry which is preliminary data.</text>
</comment>
<evidence type="ECO:0000256" key="7">
    <source>
        <dbReference type="ARBA" id="ARBA00023224"/>
    </source>
</evidence>
<keyword evidence="4 8" id="KW-0297">G-protein coupled receptor</keyword>
<evidence type="ECO:0000313" key="12">
    <source>
        <dbReference type="Proteomes" id="UP000770717"/>
    </source>
</evidence>
<dbReference type="InterPro" id="IPR017452">
    <property type="entry name" value="GPCR_Rhodpsn_7TM"/>
</dbReference>
<evidence type="ECO:0000256" key="2">
    <source>
        <dbReference type="ARBA" id="ARBA00022692"/>
    </source>
</evidence>
<keyword evidence="9" id="KW-0716">Sensory transduction</keyword>
<keyword evidence="6 8" id="KW-0675">Receptor</keyword>
<dbReference type="FunFam" id="1.20.1070.10:FF:000003">
    <property type="entry name" value="Olfactory receptor"/>
    <property type="match status" value="1"/>
</dbReference>
<name>A0A8J6B5V5_ELECQ</name>
<evidence type="ECO:0000256" key="9">
    <source>
        <dbReference type="RuleBase" id="RU363047"/>
    </source>
</evidence>
<dbReference type="OrthoDB" id="9889152at2759"/>
<proteinExistence type="inferred from homology"/>
<feature type="transmembrane region" description="Helical" evidence="9">
    <location>
        <begin position="141"/>
        <end position="166"/>
    </location>
</feature>
<evidence type="ECO:0000259" key="10">
    <source>
        <dbReference type="PROSITE" id="PS50262"/>
    </source>
</evidence>
<dbReference type="InterPro" id="IPR000276">
    <property type="entry name" value="GPCR_Rhodpsn"/>
</dbReference>
<feature type="transmembrane region" description="Helical" evidence="9">
    <location>
        <begin position="272"/>
        <end position="290"/>
    </location>
</feature>
<dbReference type="Gene3D" id="1.20.1070.10">
    <property type="entry name" value="Rhodopsin 7-helix transmembrane proteins"/>
    <property type="match status" value="1"/>
</dbReference>
<evidence type="ECO:0000256" key="1">
    <source>
        <dbReference type="ARBA" id="ARBA00004141"/>
    </source>
</evidence>
<evidence type="ECO:0000256" key="6">
    <source>
        <dbReference type="ARBA" id="ARBA00023170"/>
    </source>
</evidence>
<dbReference type="AlphaFoldDB" id="A0A8J6B5V5"/>
<dbReference type="GO" id="GO:0004930">
    <property type="term" value="F:G protein-coupled receptor activity"/>
    <property type="evidence" value="ECO:0007669"/>
    <property type="project" value="UniProtKB-KW"/>
</dbReference>
<evidence type="ECO:0000313" key="11">
    <source>
        <dbReference type="EMBL" id="KAG9461946.1"/>
    </source>
</evidence>
<dbReference type="InterPro" id="IPR000725">
    <property type="entry name" value="Olfact_rcpt"/>
</dbReference>
<feature type="domain" description="G-protein coupled receptors family 1 profile" evidence="10">
    <location>
        <begin position="41"/>
        <end position="290"/>
    </location>
</feature>
<accession>A0A8J6B5V5</accession>
<feature type="transmembrane region" description="Helical" evidence="9">
    <location>
        <begin position="23"/>
        <end position="48"/>
    </location>
</feature>
<evidence type="ECO:0000256" key="5">
    <source>
        <dbReference type="ARBA" id="ARBA00023136"/>
    </source>
</evidence>
<keyword evidence="12" id="KW-1185">Reference proteome</keyword>
<sequence length="320" mass="36557">MDHRNKTQLTMFVLSGLTDDATLALFLFVFFLHIYILTVVGNVGIIVIVYKTSTLHTPMYYFLSYLSVVDLFYSSTLTPKMIADLISIKKVITFHGCVLQFFIYATLSGAEVLLLSIMSYDRYAAICHPLHYVSIMTKKKCFHLVILAYCLSILQSAAQIACVYTLQYCASNLIDHYYCDILPLLKLSCSDTFICDMVTAYLVGSFWAGSLTTIMVSYIFILFAILRIRSTSGRQKAFSTCSSHLICSSIFYIPVFLTYIRPPSDAFKKQDMFLSIFYSVITPMLNPLIYSLRNQEVKKVIVRVAYSFRHVKRRLLAMKD</sequence>
<keyword evidence="9" id="KW-1003">Cell membrane</keyword>
<organism evidence="11 12">
    <name type="scientific">Eleutherodactylus coqui</name>
    <name type="common">Puerto Rican coqui</name>
    <dbReference type="NCBI Taxonomy" id="57060"/>
    <lineage>
        <taxon>Eukaryota</taxon>
        <taxon>Metazoa</taxon>
        <taxon>Chordata</taxon>
        <taxon>Craniata</taxon>
        <taxon>Vertebrata</taxon>
        <taxon>Euteleostomi</taxon>
        <taxon>Amphibia</taxon>
        <taxon>Batrachia</taxon>
        <taxon>Anura</taxon>
        <taxon>Neobatrachia</taxon>
        <taxon>Hyloidea</taxon>
        <taxon>Eleutherodactylidae</taxon>
        <taxon>Eleutherodactylinae</taxon>
        <taxon>Eleutherodactylus</taxon>
        <taxon>Eleutherodactylus</taxon>
    </lineage>
</organism>
<evidence type="ECO:0000256" key="3">
    <source>
        <dbReference type="ARBA" id="ARBA00022989"/>
    </source>
</evidence>
<keyword evidence="2 8" id="KW-0812">Transmembrane</keyword>
<dbReference type="PRINTS" id="PR00237">
    <property type="entry name" value="GPCRRHODOPSN"/>
</dbReference>
<feature type="transmembrane region" description="Helical" evidence="9">
    <location>
        <begin position="98"/>
        <end position="120"/>
    </location>
</feature>
<keyword evidence="7 8" id="KW-0807">Transducer</keyword>
<reference evidence="11" key="1">
    <citation type="thesis" date="2020" institute="ProQuest LLC" country="789 East Eisenhower Parkway, Ann Arbor, MI, USA">
        <title>Comparative Genomics and Chromosome Evolution.</title>
        <authorList>
            <person name="Mudd A.B."/>
        </authorList>
    </citation>
    <scope>NUCLEOTIDE SEQUENCE</scope>
    <source>
        <strain evidence="11">HN-11 Male</strain>
        <tissue evidence="11">Kidney and liver</tissue>
    </source>
</reference>
<comment type="similarity">
    <text evidence="8">Belongs to the G-protein coupled receptor 1 family.</text>
</comment>
<feature type="transmembrane region" description="Helical" evidence="9">
    <location>
        <begin position="206"/>
        <end position="226"/>
    </location>
</feature>
<comment type="subcellular location">
    <subcellularLocation>
        <location evidence="9">Cell membrane</location>
        <topology evidence="9">Multi-pass membrane protein</topology>
    </subcellularLocation>
    <subcellularLocation>
        <location evidence="1">Membrane</location>
        <topology evidence="1">Multi-pass membrane protein</topology>
    </subcellularLocation>
</comment>
<feature type="transmembrane region" description="Helical" evidence="9">
    <location>
        <begin position="60"/>
        <end position="78"/>
    </location>
</feature>
<keyword evidence="3 9" id="KW-1133">Transmembrane helix</keyword>
<evidence type="ECO:0000256" key="8">
    <source>
        <dbReference type="RuleBase" id="RU000688"/>
    </source>
</evidence>